<accession>A0ABR4FPH3</accession>
<sequence length="143" mass="16612">MFYSSAEIIASAWPISRSYLYHFNEPNPWPGRWRGHPSHLTDLAFLWQNYDETLAPLSRRVSQLFSADLISFINGRAPWRAYRTVSGNLPMARTYGPSRELLVASVVVARSWDCRRRACIWQFIEEIGADLLYDMVMRSLVEP</sequence>
<dbReference type="Gene3D" id="3.40.50.1820">
    <property type="entry name" value="alpha/beta hydrolase"/>
    <property type="match status" value="1"/>
</dbReference>
<dbReference type="EMBL" id="JBFTWV010000154">
    <property type="protein sequence ID" value="KAL2785114.1"/>
    <property type="molecule type" value="Genomic_DNA"/>
</dbReference>
<evidence type="ECO:0000313" key="1">
    <source>
        <dbReference type="EMBL" id="KAL2785114.1"/>
    </source>
</evidence>
<dbReference type="SUPFAM" id="SSF53474">
    <property type="entry name" value="alpha/beta-Hydrolases"/>
    <property type="match status" value="1"/>
</dbReference>
<name>A0ABR4FPH3_9EURO</name>
<gene>
    <name evidence="1" type="ORF">BJX66DRAFT_315462</name>
</gene>
<protein>
    <recommendedName>
        <fullName evidence="3">Carboxylesterase type B domain-containing protein</fullName>
    </recommendedName>
</protein>
<keyword evidence="2" id="KW-1185">Reference proteome</keyword>
<organism evidence="1 2">
    <name type="scientific">Aspergillus keveii</name>
    <dbReference type="NCBI Taxonomy" id="714993"/>
    <lineage>
        <taxon>Eukaryota</taxon>
        <taxon>Fungi</taxon>
        <taxon>Dikarya</taxon>
        <taxon>Ascomycota</taxon>
        <taxon>Pezizomycotina</taxon>
        <taxon>Eurotiomycetes</taxon>
        <taxon>Eurotiomycetidae</taxon>
        <taxon>Eurotiales</taxon>
        <taxon>Aspergillaceae</taxon>
        <taxon>Aspergillus</taxon>
        <taxon>Aspergillus subgen. Nidulantes</taxon>
    </lineage>
</organism>
<reference evidence="1 2" key="1">
    <citation type="submission" date="2024-07" db="EMBL/GenBank/DDBJ databases">
        <title>Section-level genome sequencing and comparative genomics of Aspergillus sections Usti and Cavernicolus.</title>
        <authorList>
            <consortium name="Lawrence Berkeley National Laboratory"/>
            <person name="Nybo J.L."/>
            <person name="Vesth T.C."/>
            <person name="Theobald S."/>
            <person name="Frisvad J.C."/>
            <person name="Larsen T.O."/>
            <person name="Kjaerboelling I."/>
            <person name="Rothschild-Mancinelli K."/>
            <person name="Lyhne E.K."/>
            <person name="Kogle M.E."/>
            <person name="Barry K."/>
            <person name="Clum A."/>
            <person name="Na H."/>
            <person name="Ledsgaard L."/>
            <person name="Lin J."/>
            <person name="Lipzen A."/>
            <person name="Kuo A."/>
            <person name="Riley R."/>
            <person name="Mondo S."/>
            <person name="Labutti K."/>
            <person name="Haridas S."/>
            <person name="Pangalinan J."/>
            <person name="Salamov A.A."/>
            <person name="Simmons B.A."/>
            <person name="Magnuson J.K."/>
            <person name="Chen J."/>
            <person name="Drula E."/>
            <person name="Henrissat B."/>
            <person name="Wiebenga A."/>
            <person name="Lubbers R.J."/>
            <person name="Gomes A.C."/>
            <person name="Makela M.R."/>
            <person name="Stajich J."/>
            <person name="Grigoriev I.V."/>
            <person name="Mortensen U.H."/>
            <person name="De Vries R.P."/>
            <person name="Baker S.E."/>
            <person name="Andersen M.R."/>
        </authorList>
    </citation>
    <scope>NUCLEOTIDE SEQUENCE [LARGE SCALE GENOMIC DNA]</scope>
    <source>
        <strain evidence="1 2">CBS 209.92</strain>
    </source>
</reference>
<proteinExistence type="predicted"/>
<dbReference type="Proteomes" id="UP001610563">
    <property type="component" value="Unassembled WGS sequence"/>
</dbReference>
<dbReference type="InterPro" id="IPR029058">
    <property type="entry name" value="AB_hydrolase_fold"/>
</dbReference>
<evidence type="ECO:0000313" key="2">
    <source>
        <dbReference type="Proteomes" id="UP001610563"/>
    </source>
</evidence>
<evidence type="ECO:0008006" key="3">
    <source>
        <dbReference type="Google" id="ProtNLM"/>
    </source>
</evidence>
<comment type="caution">
    <text evidence="1">The sequence shown here is derived from an EMBL/GenBank/DDBJ whole genome shotgun (WGS) entry which is preliminary data.</text>
</comment>